<reference evidence="3" key="1">
    <citation type="submission" date="2015-08" db="EMBL/GenBank/DDBJ databases">
        <title>Vibrio galatheae sp. nov., a novel member of the Vibrionaceae family isolated from the Solomon Islands.</title>
        <authorList>
            <person name="Giubergia S."/>
            <person name="Machado H."/>
            <person name="Mateiu R.V."/>
            <person name="Gram L."/>
        </authorList>
    </citation>
    <scope>NUCLEOTIDE SEQUENCE [LARGE SCALE GENOMIC DNA]</scope>
    <source>
        <strain evidence="3">DSM 19134</strain>
    </source>
</reference>
<evidence type="ECO:0000313" key="2">
    <source>
        <dbReference type="EMBL" id="KOO06933.1"/>
    </source>
</evidence>
<keyword evidence="1" id="KW-0472">Membrane</keyword>
<proteinExistence type="predicted"/>
<dbReference type="Proteomes" id="UP000037530">
    <property type="component" value="Unassembled WGS sequence"/>
</dbReference>
<evidence type="ECO:0000256" key="1">
    <source>
        <dbReference type="SAM" id="Phobius"/>
    </source>
</evidence>
<gene>
    <name evidence="2" type="ORF">AKJ31_14635</name>
</gene>
<organism evidence="2 3">
    <name type="scientific">Vibrio hepatarius</name>
    <dbReference type="NCBI Taxonomy" id="171383"/>
    <lineage>
        <taxon>Bacteria</taxon>
        <taxon>Pseudomonadati</taxon>
        <taxon>Pseudomonadota</taxon>
        <taxon>Gammaproteobacteria</taxon>
        <taxon>Vibrionales</taxon>
        <taxon>Vibrionaceae</taxon>
        <taxon>Vibrio</taxon>
        <taxon>Vibrio oreintalis group</taxon>
    </lineage>
</organism>
<keyword evidence="1" id="KW-1133">Transmembrane helix</keyword>
<feature type="transmembrane region" description="Helical" evidence="1">
    <location>
        <begin position="42"/>
        <end position="63"/>
    </location>
</feature>
<dbReference type="EMBL" id="LHPI01000013">
    <property type="protein sequence ID" value="KOO06933.1"/>
    <property type="molecule type" value="Genomic_DNA"/>
</dbReference>
<keyword evidence="1" id="KW-0812">Transmembrane</keyword>
<dbReference type="AlphaFoldDB" id="A0A0M0HZ69"/>
<keyword evidence="3" id="KW-1185">Reference proteome</keyword>
<evidence type="ECO:0000313" key="3">
    <source>
        <dbReference type="Proteomes" id="UP000037530"/>
    </source>
</evidence>
<dbReference type="PATRIC" id="fig|171383.3.peg.2994"/>
<protein>
    <submittedName>
        <fullName evidence="2">Uncharacterized protein</fullName>
    </submittedName>
</protein>
<name>A0A0M0HZ69_9VIBR</name>
<sequence length="71" mass="8310">MLTDAKEWFFLLYEGKQTDEILHLGALQFIHWVNALSFNERFVFSILTMLILTAGCKLILRLVRQLLNVGR</sequence>
<accession>A0A0M0HZ69</accession>
<dbReference type="STRING" id="171383.AKJ31_14635"/>
<comment type="caution">
    <text evidence="2">The sequence shown here is derived from an EMBL/GenBank/DDBJ whole genome shotgun (WGS) entry which is preliminary data.</text>
</comment>